<dbReference type="GO" id="GO:0019646">
    <property type="term" value="P:aerobic electron transport chain"/>
    <property type="evidence" value="ECO:0007669"/>
    <property type="project" value="InterPro"/>
</dbReference>
<evidence type="ECO:0000256" key="1">
    <source>
        <dbReference type="ARBA" id="ARBA00004141"/>
    </source>
</evidence>
<comment type="similarity">
    <text evidence="2 9">Belongs to the cytochrome c oxidase subunit 3 family.</text>
</comment>
<keyword evidence="5" id="KW-1133">Transmembrane helix</keyword>
<dbReference type="InterPro" id="IPR024791">
    <property type="entry name" value="Cyt_c/ubiquinol_Oxase_su3"/>
</dbReference>
<evidence type="ECO:0000256" key="2">
    <source>
        <dbReference type="ARBA" id="ARBA00010581"/>
    </source>
</evidence>
<dbReference type="AlphaFoldDB" id="A0A2I3EZS3"/>
<sequence length="198" mass="21713">MISLAPRPVEGVRQPPQVPGEPGVWVFLVCEMSVFTVLFAVILYNGSKSPQIFASGQQMLTKPLGLINTCMLIAGSVMVVLAIGAARRAEYHSASRMLLLAMGCGGTFAAIKAIEYGMVIDRGIWIHTNVYWMVFFVITGAHLLHVFVGVTVLGLTRQRVAAGLVGPRDSELFVSATCYWHLVDLLWLVLFPLFYLVN</sequence>
<evidence type="ECO:0000256" key="9">
    <source>
        <dbReference type="RuleBase" id="RU003376"/>
    </source>
</evidence>
<reference evidence="10 11" key="1">
    <citation type="submission" date="2020-12" db="EMBL/GenBank/DDBJ databases">
        <title>Complete genome sequence of Mycobacterium heckeshornense JCM 15655T, closely related to a pathogenic non-tuberculous mycobacterial species Mycobacterium xenopi.</title>
        <authorList>
            <person name="Yoshida M."/>
            <person name="Fukano H."/>
            <person name="Asakura T."/>
            <person name="Suzuki M."/>
            <person name="Hoshino Y."/>
        </authorList>
    </citation>
    <scope>NUCLEOTIDE SEQUENCE [LARGE SCALE GENOMIC DNA]</scope>
    <source>
        <strain evidence="10 11">JCM 15655</strain>
    </source>
</reference>
<dbReference type="SUPFAM" id="SSF81452">
    <property type="entry name" value="Cytochrome c oxidase subunit III-like"/>
    <property type="match status" value="1"/>
</dbReference>
<dbReference type="STRING" id="110505.ACT16_05020"/>
<dbReference type="GO" id="GO:0005886">
    <property type="term" value="C:plasma membrane"/>
    <property type="evidence" value="ECO:0007669"/>
    <property type="project" value="UniProtKB-SubCell"/>
</dbReference>
<dbReference type="Proteomes" id="UP000595446">
    <property type="component" value="Chromosome"/>
</dbReference>
<dbReference type="PROSITE" id="PS50253">
    <property type="entry name" value="COX3"/>
    <property type="match status" value="1"/>
</dbReference>
<evidence type="ECO:0000313" key="11">
    <source>
        <dbReference type="Proteomes" id="UP000595446"/>
    </source>
</evidence>
<evidence type="ECO:0000313" key="10">
    <source>
        <dbReference type="EMBL" id="BCO37668.1"/>
    </source>
</evidence>
<name>A0A2I3EZS3_9MYCO</name>
<accession>A0A2I3EZS3</accession>
<dbReference type="InterPro" id="IPR013833">
    <property type="entry name" value="Cyt_c_oxidase_su3_a-hlx"/>
</dbReference>
<dbReference type="OrthoDB" id="9810850at2"/>
<keyword evidence="6" id="KW-0472">Membrane</keyword>
<evidence type="ECO:0000256" key="6">
    <source>
        <dbReference type="ARBA" id="ARBA00023136"/>
    </source>
</evidence>
<dbReference type="EMBL" id="AP024237">
    <property type="protein sequence ID" value="BCO37668.1"/>
    <property type="molecule type" value="Genomic_DNA"/>
</dbReference>
<dbReference type="PANTHER" id="PTHR11403:SF6">
    <property type="entry name" value="NITRIC OXIDE REDUCTASE SUBUNIT E"/>
    <property type="match status" value="1"/>
</dbReference>
<dbReference type="InterPro" id="IPR000298">
    <property type="entry name" value="Cyt_c_oxidase-like_su3"/>
</dbReference>
<keyword evidence="4 9" id="KW-0812">Transmembrane</keyword>
<dbReference type="RefSeq" id="WP_071700380.1">
    <property type="nucleotide sequence ID" value="NZ_AP024237.1"/>
</dbReference>
<dbReference type="InterPro" id="IPR035973">
    <property type="entry name" value="Cyt_c_oxidase_su3-like_sf"/>
</dbReference>
<protein>
    <recommendedName>
        <fullName evidence="3">Probable cytochrome c oxidase subunit 3</fullName>
    </recommendedName>
    <alternativeName>
        <fullName evidence="7">Cytochrome aa3 subunit 3</fullName>
    </alternativeName>
</protein>
<comment type="subcellular location">
    <subcellularLocation>
        <location evidence="9">Cell membrane</location>
        <topology evidence="9">Multi-pass membrane protein</topology>
    </subcellularLocation>
    <subcellularLocation>
        <location evidence="1">Membrane</location>
        <topology evidence="1">Multi-pass membrane protein</topology>
    </subcellularLocation>
</comment>
<evidence type="ECO:0000256" key="3">
    <source>
        <dbReference type="ARBA" id="ARBA00022347"/>
    </source>
</evidence>
<keyword evidence="11" id="KW-1185">Reference proteome</keyword>
<dbReference type="GO" id="GO:0004129">
    <property type="term" value="F:cytochrome-c oxidase activity"/>
    <property type="evidence" value="ECO:0007669"/>
    <property type="project" value="UniProtKB-EC"/>
</dbReference>
<evidence type="ECO:0000256" key="7">
    <source>
        <dbReference type="ARBA" id="ARBA00031400"/>
    </source>
</evidence>
<organism evidence="10 11">
    <name type="scientific">Mycobacterium heckeshornense</name>
    <dbReference type="NCBI Taxonomy" id="110505"/>
    <lineage>
        <taxon>Bacteria</taxon>
        <taxon>Bacillati</taxon>
        <taxon>Actinomycetota</taxon>
        <taxon>Actinomycetes</taxon>
        <taxon>Mycobacteriales</taxon>
        <taxon>Mycobacteriaceae</taxon>
        <taxon>Mycobacterium</taxon>
    </lineage>
</organism>
<proteinExistence type="inferred from homology"/>
<comment type="catalytic activity">
    <reaction evidence="8">
        <text>4 Fe(II)-[cytochrome c] + O2 + 8 H(+)(in) = 4 Fe(III)-[cytochrome c] + 2 H2O + 4 H(+)(out)</text>
        <dbReference type="Rhea" id="RHEA:11436"/>
        <dbReference type="Rhea" id="RHEA-COMP:10350"/>
        <dbReference type="Rhea" id="RHEA-COMP:14399"/>
        <dbReference type="ChEBI" id="CHEBI:15377"/>
        <dbReference type="ChEBI" id="CHEBI:15378"/>
        <dbReference type="ChEBI" id="CHEBI:15379"/>
        <dbReference type="ChEBI" id="CHEBI:29033"/>
        <dbReference type="ChEBI" id="CHEBI:29034"/>
        <dbReference type="EC" id="7.1.1.9"/>
    </reaction>
</comment>
<evidence type="ECO:0000256" key="4">
    <source>
        <dbReference type="ARBA" id="ARBA00022692"/>
    </source>
</evidence>
<dbReference type="Pfam" id="PF00510">
    <property type="entry name" value="COX3"/>
    <property type="match status" value="1"/>
</dbReference>
<dbReference type="PANTHER" id="PTHR11403">
    <property type="entry name" value="CYTOCHROME C OXIDASE SUBUNIT III"/>
    <property type="match status" value="1"/>
</dbReference>
<gene>
    <name evidence="10" type="ORF">MHEC_41010</name>
</gene>
<dbReference type="Gene3D" id="1.20.120.80">
    <property type="entry name" value="Cytochrome c oxidase, subunit III, four-helix bundle"/>
    <property type="match status" value="1"/>
</dbReference>
<evidence type="ECO:0000256" key="8">
    <source>
        <dbReference type="ARBA" id="ARBA00047816"/>
    </source>
</evidence>
<evidence type="ECO:0000256" key="5">
    <source>
        <dbReference type="ARBA" id="ARBA00022989"/>
    </source>
</evidence>